<dbReference type="EMBL" id="KQ461196">
    <property type="protein sequence ID" value="KPJ06382.1"/>
    <property type="molecule type" value="Genomic_DNA"/>
</dbReference>
<keyword evidence="6" id="KW-0325">Glycoprotein</keyword>
<dbReference type="InParanoid" id="A0A194QLH1"/>
<feature type="region of interest" description="Disordered" evidence="7">
    <location>
        <begin position="1"/>
        <end position="24"/>
    </location>
</feature>
<protein>
    <submittedName>
        <fullName evidence="9">Lipase 3</fullName>
    </submittedName>
</protein>
<evidence type="ECO:0000256" key="4">
    <source>
        <dbReference type="ARBA" id="ARBA00022963"/>
    </source>
</evidence>
<evidence type="ECO:0000259" key="8">
    <source>
        <dbReference type="Pfam" id="PF04083"/>
    </source>
</evidence>
<comment type="similarity">
    <text evidence="1">Belongs to the AB hydrolase superfamily. Lipase family.</text>
</comment>
<dbReference type="Gene3D" id="3.40.50.1820">
    <property type="entry name" value="alpha/beta hydrolase"/>
    <property type="match status" value="1"/>
</dbReference>
<dbReference type="SUPFAM" id="SSF53474">
    <property type="entry name" value="alpha/beta-Hydrolases"/>
    <property type="match status" value="1"/>
</dbReference>
<feature type="domain" description="Partial AB-hydrolase lipase" evidence="8">
    <location>
        <begin position="343"/>
        <end position="399"/>
    </location>
</feature>
<sequence>MLPIDITESPEEITETTKVPTETTPEMETITFTEIETESTYETETTPYTETETTDITETSPTTTMVTTPTIVSTSKRIKTAKVKTTPWSLPKPPRVKPITVIGSTTMMTFKPKLKIVTTPTNLTPSKITTTPRTIWKPKTAKTPAVLIFVSANPIIVSKQTTVKAPTKATAWIKLTRPTTVKLPKGRVFVSPNPITVKTQKTVKGQTTPIKNITPTTIKKSGVGVFVSPNPIIVTKRTTLKAVPTRTPATTLMTLPTRTTMKTPTRVVMSTTMKIPRTSTALRIPKTSTTLRIPKASTTQRLTRTTGKGPSIIVRRMSLPINKGKKIDNLSGKLLDRSIQLDLVNIHGYKAEIHTVVTPDGYLLTLHRIKPKSKFTGRNNNKTVILLHGLLGSSIDWILLGPKHSLPYKLINAGYDVWLPNVRGNAYSRAHVSKSIHSAEFWDFSWHEIGLYDLSSIIDYIREKNSVKSQIILVAHSMGATALMVLLSTSPHYNTILSFVILLAPLVFMQQAKGPLRLLSEFKSLDHNATVKILGDRSFNPVDSFMRVARKKFCKEDAILCMHPLFLLTDGGRAIKNNRHKKNILINMKTGGSVKTILHFCQLIKSGQFEMYDLGSTFNLKKYGTVSPPKYHLRDIKLPMALFNSHNDWLSTVPDILNLMSQLTNTVTHHVVQLSSTEFNHLDFVLGINAPKLVYKHVFDVLDQLF</sequence>
<dbReference type="GO" id="GO:0016787">
    <property type="term" value="F:hydrolase activity"/>
    <property type="evidence" value="ECO:0007669"/>
    <property type="project" value="UniProtKB-KW"/>
</dbReference>
<dbReference type="FunFam" id="3.40.50.1820:FF:000057">
    <property type="entry name" value="Lipase"/>
    <property type="match status" value="1"/>
</dbReference>
<evidence type="ECO:0000256" key="1">
    <source>
        <dbReference type="ARBA" id="ARBA00010701"/>
    </source>
</evidence>
<evidence type="ECO:0000256" key="3">
    <source>
        <dbReference type="ARBA" id="ARBA00022801"/>
    </source>
</evidence>
<evidence type="ECO:0000256" key="7">
    <source>
        <dbReference type="SAM" id="MobiDB-lite"/>
    </source>
</evidence>
<keyword evidence="5" id="KW-0443">Lipid metabolism</keyword>
<dbReference type="PANTHER" id="PTHR11005">
    <property type="entry name" value="LYSOSOMAL ACID LIPASE-RELATED"/>
    <property type="match status" value="1"/>
</dbReference>
<evidence type="ECO:0000256" key="2">
    <source>
        <dbReference type="ARBA" id="ARBA00022729"/>
    </source>
</evidence>
<keyword evidence="10" id="KW-1185">Reference proteome</keyword>
<evidence type="ECO:0000256" key="6">
    <source>
        <dbReference type="ARBA" id="ARBA00023180"/>
    </source>
</evidence>
<dbReference type="Proteomes" id="UP000053240">
    <property type="component" value="Unassembled WGS sequence"/>
</dbReference>
<evidence type="ECO:0000313" key="10">
    <source>
        <dbReference type="Proteomes" id="UP000053240"/>
    </source>
</evidence>
<organism evidence="9 10">
    <name type="scientific">Papilio machaon</name>
    <name type="common">Old World swallowtail butterfly</name>
    <dbReference type="NCBI Taxonomy" id="76193"/>
    <lineage>
        <taxon>Eukaryota</taxon>
        <taxon>Metazoa</taxon>
        <taxon>Ecdysozoa</taxon>
        <taxon>Arthropoda</taxon>
        <taxon>Hexapoda</taxon>
        <taxon>Insecta</taxon>
        <taxon>Pterygota</taxon>
        <taxon>Neoptera</taxon>
        <taxon>Endopterygota</taxon>
        <taxon>Lepidoptera</taxon>
        <taxon>Glossata</taxon>
        <taxon>Ditrysia</taxon>
        <taxon>Papilionoidea</taxon>
        <taxon>Papilionidae</taxon>
        <taxon>Papilioninae</taxon>
        <taxon>Papilio</taxon>
    </lineage>
</organism>
<keyword evidence="2" id="KW-0732">Signal</keyword>
<evidence type="ECO:0000256" key="5">
    <source>
        <dbReference type="ARBA" id="ARBA00023098"/>
    </source>
</evidence>
<reference evidence="9 10" key="1">
    <citation type="journal article" date="2015" name="Nat. Commun.">
        <title>Outbred genome sequencing and CRISPR/Cas9 gene editing in butterflies.</title>
        <authorList>
            <person name="Li X."/>
            <person name="Fan D."/>
            <person name="Zhang W."/>
            <person name="Liu G."/>
            <person name="Zhang L."/>
            <person name="Zhao L."/>
            <person name="Fang X."/>
            <person name="Chen L."/>
            <person name="Dong Y."/>
            <person name="Chen Y."/>
            <person name="Ding Y."/>
            <person name="Zhao R."/>
            <person name="Feng M."/>
            <person name="Zhu Y."/>
            <person name="Feng Y."/>
            <person name="Jiang X."/>
            <person name="Zhu D."/>
            <person name="Xiang H."/>
            <person name="Feng X."/>
            <person name="Li S."/>
            <person name="Wang J."/>
            <person name="Zhang G."/>
            <person name="Kronforst M.R."/>
            <person name="Wang W."/>
        </authorList>
    </citation>
    <scope>NUCLEOTIDE SEQUENCE [LARGE SCALE GENOMIC DNA]</scope>
    <source>
        <strain evidence="9">Ya'a_city_454_Pm</strain>
        <tissue evidence="9">Whole body</tissue>
    </source>
</reference>
<dbReference type="AlphaFoldDB" id="A0A194QLH1"/>
<dbReference type="Pfam" id="PF04083">
    <property type="entry name" value="Abhydro_lipase"/>
    <property type="match status" value="1"/>
</dbReference>
<gene>
    <name evidence="9" type="ORF">RR48_14121</name>
</gene>
<accession>A0A194QLH1</accession>
<dbReference type="InterPro" id="IPR006693">
    <property type="entry name" value="AB_hydrolase_lipase"/>
</dbReference>
<evidence type="ECO:0000313" key="9">
    <source>
        <dbReference type="EMBL" id="KPJ06382.1"/>
    </source>
</evidence>
<keyword evidence="4" id="KW-0442">Lipid degradation</keyword>
<dbReference type="GO" id="GO:0016042">
    <property type="term" value="P:lipid catabolic process"/>
    <property type="evidence" value="ECO:0007669"/>
    <property type="project" value="UniProtKB-KW"/>
</dbReference>
<name>A0A194QLH1_PAPMA</name>
<dbReference type="InterPro" id="IPR029058">
    <property type="entry name" value="AB_hydrolase_fold"/>
</dbReference>
<proteinExistence type="inferred from homology"/>
<keyword evidence="3" id="KW-0378">Hydrolase</keyword>